<dbReference type="EMBL" id="CAJNOQ010053365">
    <property type="protein sequence ID" value="CAF1655508.1"/>
    <property type="molecule type" value="Genomic_DNA"/>
</dbReference>
<name>A0A816F6F9_9BILA</name>
<dbReference type="Proteomes" id="UP000681722">
    <property type="component" value="Unassembled WGS sequence"/>
</dbReference>
<keyword evidence="4" id="KW-1185">Reference proteome</keyword>
<proteinExistence type="predicted"/>
<feature type="compositionally biased region" description="Basic residues" evidence="1">
    <location>
        <begin position="1"/>
        <end position="14"/>
    </location>
</feature>
<dbReference type="SUPFAM" id="SSF56672">
    <property type="entry name" value="DNA/RNA polymerases"/>
    <property type="match status" value="1"/>
</dbReference>
<dbReference type="EMBL" id="CAJOBC010125336">
    <property type="protein sequence ID" value="CAF4592412.1"/>
    <property type="molecule type" value="Genomic_DNA"/>
</dbReference>
<gene>
    <name evidence="2" type="ORF">GPM918_LOCUS45732</name>
    <name evidence="3" type="ORF">SRO942_LOCUS48549</name>
</gene>
<accession>A0A816F6F9</accession>
<sequence>MARQKVKRLRRNRYRSAQILGGGGYDSDKENESPTPPTNDAAKPEIVFLGHSIKDGNIMPNPASIRGLLHTKSSAATKETFRSVKAAEYYRKFISHFFQIAGPPYKYAPTTAQQCDKRSQSSKIVLSLEVLLTR</sequence>
<protein>
    <submittedName>
        <fullName evidence="2">Uncharacterized protein</fullName>
    </submittedName>
</protein>
<evidence type="ECO:0000313" key="2">
    <source>
        <dbReference type="EMBL" id="CAF1655508.1"/>
    </source>
</evidence>
<organism evidence="2 4">
    <name type="scientific">Didymodactylos carnosus</name>
    <dbReference type="NCBI Taxonomy" id="1234261"/>
    <lineage>
        <taxon>Eukaryota</taxon>
        <taxon>Metazoa</taxon>
        <taxon>Spiralia</taxon>
        <taxon>Gnathifera</taxon>
        <taxon>Rotifera</taxon>
        <taxon>Eurotatoria</taxon>
        <taxon>Bdelloidea</taxon>
        <taxon>Philodinida</taxon>
        <taxon>Philodinidae</taxon>
        <taxon>Didymodactylos</taxon>
    </lineage>
</organism>
<dbReference type="AlphaFoldDB" id="A0A816F6F9"/>
<reference evidence="2" key="1">
    <citation type="submission" date="2021-02" db="EMBL/GenBank/DDBJ databases">
        <authorList>
            <person name="Nowell W R."/>
        </authorList>
    </citation>
    <scope>NUCLEOTIDE SEQUENCE</scope>
</reference>
<dbReference type="InterPro" id="IPR043502">
    <property type="entry name" value="DNA/RNA_pol_sf"/>
</dbReference>
<feature type="region of interest" description="Disordered" evidence="1">
    <location>
        <begin position="1"/>
        <end position="43"/>
    </location>
</feature>
<dbReference type="Proteomes" id="UP000663829">
    <property type="component" value="Unassembled WGS sequence"/>
</dbReference>
<evidence type="ECO:0000256" key="1">
    <source>
        <dbReference type="SAM" id="MobiDB-lite"/>
    </source>
</evidence>
<evidence type="ECO:0000313" key="3">
    <source>
        <dbReference type="EMBL" id="CAF4592412.1"/>
    </source>
</evidence>
<comment type="caution">
    <text evidence="2">The sequence shown here is derived from an EMBL/GenBank/DDBJ whole genome shotgun (WGS) entry which is preliminary data.</text>
</comment>
<evidence type="ECO:0000313" key="4">
    <source>
        <dbReference type="Proteomes" id="UP000663829"/>
    </source>
</evidence>